<sequence>MLSKKSLDILTLLDEAGELKEIANKLNLSERAIRYEIENLNYYLTKFGFDEIQIISRKVEKPENLNYNTVLEYLNKENYTYSKEERTDYILANYLFNSQNLKQINLEENLNVSSTTVANDMARVKDVLSLNKLEFNSYSKDFEYIEGAEKNIRRYILNFLLEYLFITKKYPGEIMVKEVIENYFSDIDLNYIREFIKKIQEKIGKIISDEAYKILTLYLLIMIKRVREGKVLGEIKNPVFITSSDEFKIISVIISSLEKNALVKFSNQEIMAFSEYVLGSHSYNFDYSYYENWIQLEILVNKLIVDINSKIDTNILGDNILFEGLLNHLKPAIYRIKQGIKLENAIYEEVLDNYPELFLMIKDSMTKLIHYLEVEINDDEIAFVTIHFKEAIDRRAEKALKNVIIVCGFGYGSSKLLKENIKKYFEVNVVNTLPMHKFEEITDFNNIDLIITTVPIKEEKIPVIHVNPILTKEDLEKLESYGLDKERKLIYLEELLEIIKEHAEIKDEAGLIESLTEKYKNKITFNVENKKHNLEIILGKENIYTNLTFDSWENALYFGGEVLEQKGAVSPDYVESIINILKTHGSYMVINEHILLAHGRNEDNVFETSMILMTLKDYIEFPNDKKIKIIILFSSRDNQEHLNALLKLTELLDERDLYNQIKDLETSGEIYEKILSLTEEN</sequence>
<dbReference type="Gene3D" id="1.10.1790.10">
    <property type="entry name" value="PRD domain"/>
    <property type="match status" value="2"/>
</dbReference>
<dbReference type="InterPro" id="IPR007737">
    <property type="entry name" value="Mga_HTH"/>
</dbReference>
<feature type="domain" description="PRD" evidence="8">
    <location>
        <begin position="291"/>
        <end position="398"/>
    </location>
</feature>
<dbReference type="STRING" id="526218.Sterm_1382"/>
<evidence type="ECO:0000259" key="7">
    <source>
        <dbReference type="PROSITE" id="PS51099"/>
    </source>
</evidence>
<keyword evidence="3" id="KW-0805">Transcription regulation</keyword>
<keyword evidence="4" id="KW-0010">Activator</keyword>
<evidence type="ECO:0000313" key="9">
    <source>
        <dbReference type="EMBL" id="ACZ08246.1"/>
    </source>
</evidence>
<dbReference type="SUPFAM" id="SSF52794">
    <property type="entry name" value="PTS system IIB component-like"/>
    <property type="match status" value="1"/>
</dbReference>
<feature type="domain" description="PTS EIIA type-2" evidence="6">
    <location>
        <begin position="536"/>
        <end position="677"/>
    </location>
</feature>
<evidence type="ECO:0000256" key="3">
    <source>
        <dbReference type="ARBA" id="ARBA00023015"/>
    </source>
</evidence>
<keyword evidence="5" id="KW-0804">Transcription</keyword>
<evidence type="ECO:0000256" key="1">
    <source>
        <dbReference type="ARBA" id="ARBA00022679"/>
    </source>
</evidence>
<dbReference type="SUPFAM" id="SSF63520">
    <property type="entry name" value="PTS-regulatory domain, PRD"/>
    <property type="match status" value="2"/>
</dbReference>
<dbReference type="PROSITE" id="PS51099">
    <property type="entry name" value="PTS_EIIB_TYPE_2"/>
    <property type="match status" value="1"/>
</dbReference>
<dbReference type="Pfam" id="PF02302">
    <property type="entry name" value="PTS_IIB"/>
    <property type="match status" value="1"/>
</dbReference>
<dbReference type="PANTHER" id="PTHR30185:SF18">
    <property type="entry name" value="TRANSCRIPTIONAL REGULATOR MTLR"/>
    <property type="match status" value="1"/>
</dbReference>
<dbReference type="InterPro" id="IPR036634">
    <property type="entry name" value="PRD_sf"/>
</dbReference>
<dbReference type="Pfam" id="PF00359">
    <property type="entry name" value="PTS_EIIA_2"/>
    <property type="match status" value="1"/>
</dbReference>
<dbReference type="HOGENOM" id="CLU_013442_1_1_0"/>
<name>D1AHL2_SEBTE</name>
<evidence type="ECO:0000313" key="10">
    <source>
        <dbReference type="Proteomes" id="UP000000845"/>
    </source>
</evidence>
<evidence type="ECO:0000256" key="5">
    <source>
        <dbReference type="ARBA" id="ARBA00023163"/>
    </source>
</evidence>
<dbReference type="PROSITE" id="PS51372">
    <property type="entry name" value="PRD_2"/>
    <property type="match status" value="2"/>
</dbReference>
<dbReference type="SUPFAM" id="SSF55804">
    <property type="entry name" value="Phoshotransferase/anion transport protein"/>
    <property type="match status" value="1"/>
</dbReference>
<dbReference type="GO" id="GO:0006355">
    <property type="term" value="P:regulation of DNA-templated transcription"/>
    <property type="evidence" value="ECO:0007669"/>
    <property type="project" value="InterPro"/>
</dbReference>
<keyword evidence="2" id="KW-0677">Repeat</keyword>
<evidence type="ECO:0000259" key="8">
    <source>
        <dbReference type="PROSITE" id="PS51372"/>
    </source>
</evidence>
<reference evidence="9 10" key="2">
    <citation type="journal article" date="2010" name="Stand. Genomic Sci.">
        <title>Complete genome sequence of Sebaldella termitidis type strain (NCTC 11300).</title>
        <authorList>
            <person name="Harmon-Smith M."/>
            <person name="Celia L."/>
            <person name="Chertkov O."/>
            <person name="Lapidus A."/>
            <person name="Copeland A."/>
            <person name="Glavina Del Rio T."/>
            <person name="Nolan M."/>
            <person name="Lucas S."/>
            <person name="Tice H."/>
            <person name="Cheng J.F."/>
            <person name="Han C."/>
            <person name="Detter J.C."/>
            <person name="Bruce D."/>
            <person name="Goodwin L."/>
            <person name="Pitluck S."/>
            <person name="Pati A."/>
            <person name="Liolios K."/>
            <person name="Ivanova N."/>
            <person name="Mavromatis K."/>
            <person name="Mikhailova N."/>
            <person name="Chen A."/>
            <person name="Palaniappan K."/>
            <person name="Land M."/>
            <person name="Hauser L."/>
            <person name="Chang Y.J."/>
            <person name="Jeffries C.D."/>
            <person name="Brettin T."/>
            <person name="Goker M."/>
            <person name="Beck B."/>
            <person name="Bristow J."/>
            <person name="Eisen J.A."/>
            <person name="Markowitz V."/>
            <person name="Hugenholtz P."/>
            <person name="Kyrpides N.C."/>
            <person name="Klenk H.P."/>
            <person name="Chen F."/>
        </authorList>
    </citation>
    <scope>NUCLEOTIDE SEQUENCE [LARGE SCALE GENOMIC DNA]</scope>
    <source>
        <strain evidence="10">ATCC 33386 / NCTC 11300</strain>
    </source>
</reference>
<proteinExistence type="predicted"/>
<accession>D1AHL2</accession>
<dbReference type="Pfam" id="PF05043">
    <property type="entry name" value="Mga"/>
    <property type="match status" value="1"/>
</dbReference>
<dbReference type="EMBL" id="CP001739">
    <property type="protein sequence ID" value="ACZ08246.1"/>
    <property type="molecule type" value="Genomic_DNA"/>
</dbReference>
<feature type="domain" description="PTS EIIB type-2" evidence="7">
    <location>
        <begin position="401"/>
        <end position="490"/>
    </location>
</feature>
<keyword evidence="10" id="KW-1185">Reference proteome</keyword>
<evidence type="ECO:0000256" key="2">
    <source>
        <dbReference type="ARBA" id="ARBA00022737"/>
    </source>
</evidence>
<dbReference type="InterPro" id="IPR002178">
    <property type="entry name" value="PTS_EIIA_type-2_dom"/>
</dbReference>
<dbReference type="InterPro" id="IPR013011">
    <property type="entry name" value="PTS_EIIB_2"/>
</dbReference>
<reference evidence="10" key="1">
    <citation type="submission" date="2009-09" db="EMBL/GenBank/DDBJ databases">
        <title>The complete chromosome of Sebaldella termitidis ATCC 33386.</title>
        <authorList>
            <consortium name="US DOE Joint Genome Institute (JGI-PGF)"/>
            <person name="Lucas S."/>
            <person name="Copeland A."/>
            <person name="Lapidus A."/>
            <person name="Glavina del Rio T."/>
            <person name="Dalin E."/>
            <person name="Tice H."/>
            <person name="Bruce D."/>
            <person name="Goodwin L."/>
            <person name="Pitluck S."/>
            <person name="Kyrpides N."/>
            <person name="Mavromatis K."/>
            <person name="Ivanova N."/>
            <person name="Mikhailova N."/>
            <person name="Sims D."/>
            <person name="Meincke L."/>
            <person name="Brettin T."/>
            <person name="Detter J.C."/>
            <person name="Han C."/>
            <person name="Larimer F."/>
            <person name="Land M."/>
            <person name="Hauser L."/>
            <person name="Markowitz V."/>
            <person name="Cheng J.F."/>
            <person name="Hugenholtz P."/>
            <person name="Woyke T."/>
            <person name="Wu D."/>
            <person name="Eisen J.A."/>
        </authorList>
    </citation>
    <scope>NUCLEOTIDE SEQUENCE [LARGE SCALE GENOMIC DNA]</scope>
    <source>
        <strain evidence="10">ATCC 33386 / NCTC 11300</strain>
    </source>
</reference>
<dbReference type="InterPro" id="IPR011608">
    <property type="entry name" value="PRD"/>
</dbReference>
<feature type="domain" description="PRD" evidence="8">
    <location>
        <begin position="183"/>
        <end position="287"/>
    </location>
</feature>
<dbReference type="KEGG" id="str:Sterm_1382"/>
<dbReference type="AlphaFoldDB" id="D1AHL2"/>
<organism evidence="9 10">
    <name type="scientific">Sebaldella termitidis (strain ATCC 33386 / NCTC 11300)</name>
    <dbReference type="NCBI Taxonomy" id="526218"/>
    <lineage>
        <taxon>Bacteria</taxon>
        <taxon>Fusobacteriati</taxon>
        <taxon>Fusobacteriota</taxon>
        <taxon>Fusobacteriia</taxon>
        <taxon>Fusobacteriales</taxon>
        <taxon>Leptotrichiaceae</taxon>
        <taxon>Sebaldella</taxon>
    </lineage>
</organism>
<dbReference type="eggNOG" id="COG1762">
    <property type="taxonomic scope" value="Bacteria"/>
</dbReference>
<dbReference type="PROSITE" id="PS51094">
    <property type="entry name" value="PTS_EIIA_TYPE_2"/>
    <property type="match status" value="1"/>
</dbReference>
<dbReference type="eggNOG" id="COG3711">
    <property type="taxonomic scope" value="Bacteria"/>
</dbReference>
<dbReference type="Proteomes" id="UP000000845">
    <property type="component" value="Chromosome"/>
</dbReference>
<protein>
    <submittedName>
        <fullName evidence="9">Transcriptional antiterminator, BglG</fullName>
    </submittedName>
</protein>
<dbReference type="GO" id="GO:0008982">
    <property type="term" value="F:protein-N(PI)-phosphohistidine-sugar phosphotransferase activity"/>
    <property type="evidence" value="ECO:0007669"/>
    <property type="project" value="InterPro"/>
</dbReference>
<dbReference type="PANTHER" id="PTHR30185">
    <property type="entry name" value="CRYPTIC BETA-GLUCOSIDE BGL OPERON ANTITERMINATOR"/>
    <property type="match status" value="1"/>
</dbReference>
<dbReference type="Pfam" id="PF00874">
    <property type="entry name" value="PRD"/>
    <property type="match status" value="2"/>
</dbReference>
<evidence type="ECO:0000259" key="6">
    <source>
        <dbReference type="PROSITE" id="PS51094"/>
    </source>
</evidence>
<keyword evidence="1" id="KW-0808">Transferase</keyword>
<dbReference type="Gene3D" id="3.40.930.10">
    <property type="entry name" value="Mannitol-specific EII, Chain A"/>
    <property type="match status" value="1"/>
</dbReference>
<dbReference type="InterPro" id="IPR016152">
    <property type="entry name" value="PTrfase/Anion_transptr"/>
</dbReference>
<dbReference type="GO" id="GO:0009401">
    <property type="term" value="P:phosphoenolpyruvate-dependent sugar phosphotransferase system"/>
    <property type="evidence" value="ECO:0007669"/>
    <property type="project" value="InterPro"/>
</dbReference>
<evidence type="ECO:0000256" key="4">
    <source>
        <dbReference type="ARBA" id="ARBA00023159"/>
    </source>
</evidence>
<dbReference type="InterPro" id="IPR050661">
    <property type="entry name" value="BglG_antiterminators"/>
</dbReference>
<dbReference type="RefSeq" id="WP_012860842.1">
    <property type="nucleotide sequence ID" value="NC_013517.1"/>
</dbReference>
<dbReference type="InterPro" id="IPR036095">
    <property type="entry name" value="PTS_EIIB-like_sf"/>
</dbReference>
<dbReference type="InterPro" id="IPR003501">
    <property type="entry name" value="PTS_EIIB_2/3"/>
</dbReference>
<gene>
    <name evidence="9" type="ordered locus">Sterm_1382</name>
</gene>
<dbReference type="CDD" id="cd05568">
    <property type="entry name" value="PTS_IIB_bgl_like"/>
    <property type="match status" value="1"/>
</dbReference>
<dbReference type="Gene3D" id="3.40.50.2300">
    <property type="match status" value="1"/>
</dbReference>